<sequence length="69" mass="7770">MVRAGKHQVVFLVKGPISERYESLRGQLELLYGQEPATFLHAYTCLQLAYTTRQPAGAILQDVADKFCK</sequence>
<dbReference type="Proteomes" id="UP001055811">
    <property type="component" value="Linkage Group LG05"/>
</dbReference>
<evidence type="ECO:0000313" key="1">
    <source>
        <dbReference type="EMBL" id="KAI3740393.1"/>
    </source>
</evidence>
<reference evidence="2" key="1">
    <citation type="journal article" date="2022" name="Mol. Ecol. Resour.">
        <title>The genomes of chicory, endive, great burdock and yacon provide insights into Asteraceae palaeo-polyploidization history and plant inulin production.</title>
        <authorList>
            <person name="Fan W."/>
            <person name="Wang S."/>
            <person name="Wang H."/>
            <person name="Wang A."/>
            <person name="Jiang F."/>
            <person name="Liu H."/>
            <person name="Zhao H."/>
            <person name="Xu D."/>
            <person name="Zhang Y."/>
        </authorList>
    </citation>
    <scope>NUCLEOTIDE SEQUENCE [LARGE SCALE GENOMIC DNA]</scope>
    <source>
        <strain evidence="2">cv. Punajuju</strain>
    </source>
</reference>
<evidence type="ECO:0000313" key="2">
    <source>
        <dbReference type="Proteomes" id="UP001055811"/>
    </source>
</evidence>
<name>A0ACB9D197_CICIN</name>
<reference evidence="1 2" key="2">
    <citation type="journal article" date="2022" name="Mol. Ecol. Resour.">
        <title>The genomes of chicory, endive, great burdock and yacon provide insights into Asteraceae paleo-polyploidization history and plant inulin production.</title>
        <authorList>
            <person name="Fan W."/>
            <person name="Wang S."/>
            <person name="Wang H."/>
            <person name="Wang A."/>
            <person name="Jiang F."/>
            <person name="Liu H."/>
            <person name="Zhao H."/>
            <person name="Xu D."/>
            <person name="Zhang Y."/>
        </authorList>
    </citation>
    <scope>NUCLEOTIDE SEQUENCE [LARGE SCALE GENOMIC DNA]</scope>
    <source>
        <strain evidence="2">cv. Punajuju</strain>
        <tissue evidence="1">Leaves</tissue>
    </source>
</reference>
<dbReference type="EMBL" id="CM042013">
    <property type="protein sequence ID" value="KAI3740393.1"/>
    <property type="molecule type" value="Genomic_DNA"/>
</dbReference>
<comment type="caution">
    <text evidence="1">The sequence shown here is derived from an EMBL/GenBank/DDBJ whole genome shotgun (WGS) entry which is preliminary data.</text>
</comment>
<protein>
    <submittedName>
        <fullName evidence="1">Uncharacterized protein</fullName>
    </submittedName>
</protein>
<keyword evidence="2" id="KW-1185">Reference proteome</keyword>
<proteinExistence type="predicted"/>
<accession>A0ACB9D197</accession>
<organism evidence="1 2">
    <name type="scientific">Cichorium intybus</name>
    <name type="common">Chicory</name>
    <dbReference type="NCBI Taxonomy" id="13427"/>
    <lineage>
        <taxon>Eukaryota</taxon>
        <taxon>Viridiplantae</taxon>
        <taxon>Streptophyta</taxon>
        <taxon>Embryophyta</taxon>
        <taxon>Tracheophyta</taxon>
        <taxon>Spermatophyta</taxon>
        <taxon>Magnoliopsida</taxon>
        <taxon>eudicotyledons</taxon>
        <taxon>Gunneridae</taxon>
        <taxon>Pentapetalae</taxon>
        <taxon>asterids</taxon>
        <taxon>campanulids</taxon>
        <taxon>Asterales</taxon>
        <taxon>Asteraceae</taxon>
        <taxon>Cichorioideae</taxon>
        <taxon>Cichorieae</taxon>
        <taxon>Cichoriinae</taxon>
        <taxon>Cichorium</taxon>
    </lineage>
</organism>
<gene>
    <name evidence="1" type="ORF">L2E82_30822</name>
</gene>